<keyword evidence="3" id="KW-1185">Reference proteome</keyword>
<dbReference type="Proteomes" id="UP000028045">
    <property type="component" value="Unassembled WGS sequence"/>
</dbReference>
<feature type="non-terminal residue" evidence="2">
    <location>
        <position position="199"/>
    </location>
</feature>
<protein>
    <recommendedName>
        <fullName evidence="1">DUF7587 domain-containing protein</fullName>
    </recommendedName>
</protein>
<gene>
    <name evidence="2" type="ORF">S7711_11242</name>
</gene>
<organism evidence="2 3">
    <name type="scientific">Stachybotrys chartarum (strain CBS 109288 / IBT 7711)</name>
    <name type="common">Toxic black mold</name>
    <name type="synonym">Stilbospora chartarum</name>
    <dbReference type="NCBI Taxonomy" id="1280523"/>
    <lineage>
        <taxon>Eukaryota</taxon>
        <taxon>Fungi</taxon>
        <taxon>Dikarya</taxon>
        <taxon>Ascomycota</taxon>
        <taxon>Pezizomycotina</taxon>
        <taxon>Sordariomycetes</taxon>
        <taxon>Hypocreomycetidae</taxon>
        <taxon>Hypocreales</taxon>
        <taxon>Stachybotryaceae</taxon>
        <taxon>Stachybotrys</taxon>
    </lineage>
</organism>
<dbReference type="EMBL" id="KL648588">
    <property type="protein sequence ID" value="KEY68134.1"/>
    <property type="molecule type" value="Genomic_DNA"/>
</dbReference>
<reference evidence="2 3" key="1">
    <citation type="journal article" date="2014" name="BMC Genomics">
        <title>Comparative genome sequencing reveals chemotype-specific gene clusters in the toxigenic black mold Stachybotrys.</title>
        <authorList>
            <person name="Semeiks J."/>
            <person name="Borek D."/>
            <person name="Otwinowski Z."/>
            <person name="Grishin N.V."/>
        </authorList>
    </citation>
    <scope>NUCLEOTIDE SEQUENCE [LARGE SCALE GENOMIC DNA]</scope>
    <source>
        <strain evidence="3">CBS 109288 / IBT 7711</strain>
    </source>
</reference>
<accession>A0A084AS55</accession>
<evidence type="ECO:0000259" key="1">
    <source>
        <dbReference type="Pfam" id="PF24494"/>
    </source>
</evidence>
<dbReference type="PANTHER" id="PTHR40781:SF1">
    <property type="match status" value="1"/>
</dbReference>
<name>A0A084AS55_STACB</name>
<sequence length="199" mass="21111">MAAGFDLSAYACAHPPRHLWRVTHPGSQSRRDDATLDLVAADGARALASEADVKTAVRDHVVGLNRRPSCFLSAFADEHHARRWAKQRAGPDYAIVLLEIDTALLTPDALVFALRGLAGRLGISCPYADDEFLILRRIPIQAQVRETDLAEMLGKGAKSLPLPPAPAPSGAAALTPAAAAAAAASDRAAAHFTVPRWTP</sequence>
<dbReference type="Pfam" id="PF24494">
    <property type="entry name" value="DUF7587"/>
    <property type="match status" value="1"/>
</dbReference>
<dbReference type="HOGENOM" id="CLU_100323_0_0_1"/>
<evidence type="ECO:0000313" key="2">
    <source>
        <dbReference type="EMBL" id="KEY68134.1"/>
    </source>
</evidence>
<evidence type="ECO:0000313" key="3">
    <source>
        <dbReference type="Proteomes" id="UP000028045"/>
    </source>
</evidence>
<dbReference type="PANTHER" id="PTHR40781">
    <property type="match status" value="1"/>
</dbReference>
<dbReference type="AlphaFoldDB" id="A0A084AS55"/>
<dbReference type="InterPro" id="IPR056009">
    <property type="entry name" value="DUF7587"/>
</dbReference>
<proteinExistence type="predicted"/>
<feature type="domain" description="DUF7587" evidence="1">
    <location>
        <begin position="15"/>
        <end position="150"/>
    </location>
</feature>